<keyword evidence="2" id="KW-1185">Reference proteome</keyword>
<evidence type="ECO:0000313" key="1">
    <source>
        <dbReference type="EMBL" id="KAJ8116936.1"/>
    </source>
</evidence>
<evidence type="ECO:0000313" key="2">
    <source>
        <dbReference type="Proteomes" id="UP001153331"/>
    </source>
</evidence>
<dbReference type="Proteomes" id="UP001153331">
    <property type="component" value="Unassembled WGS sequence"/>
</dbReference>
<protein>
    <submittedName>
        <fullName evidence="1">Uncharacterized protein</fullName>
    </submittedName>
</protein>
<proteinExistence type="predicted"/>
<reference evidence="1" key="1">
    <citation type="submission" date="2022-11" db="EMBL/GenBank/DDBJ databases">
        <title>Genome Sequence of Boeremia exigua.</title>
        <authorList>
            <person name="Buettner E."/>
        </authorList>
    </citation>
    <scope>NUCLEOTIDE SEQUENCE</scope>
    <source>
        <strain evidence="1">CU02</strain>
    </source>
</reference>
<comment type="caution">
    <text evidence="1">The sequence shown here is derived from an EMBL/GenBank/DDBJ whole genome shotgun (WGS) entry which is preliminary data.</text>
</comment>
<sequence>MFATCAIGGVHYGTGRHMKDLSNDGIVKAMRYWWLCYIAYCLSMVCIKLSIGLFLLRITVKRIQRWIVYIVMGLTVLTGMVFFFVTLLQCAPISFFWDKFSQTGWCVNIDVIIALTFLYSVVSVICDFTFAILPIFLVWNLNMSVNTRLMLIPILGMACVASIAVLCRMAYVMDFKDPDFLWATLDIAIWSETEQGLGITAGSLATLRPLYRLLATRFGISTTDGGDSGKDNPQWYGGASTAKESKRKSLFNMGTLMRTEKGTVRDDKDDYGMGNLQPIRLRDDLVDNSQVEKNDKGFTSWTVSVGGRSFDEERAVPPLPTGKIAMQKDVVQESERRSY</sequence>
<gene>
    <name evidence="1" type="ORF">OPT61_g1757</name>
</gene>
<name>A0ACC2IP70_9PLEO</name>
<dbReference type="EMBL" id="JAPHNI010000073">
    <property type="protein sequence ID" value="KAJ8116936.1"/>
    <property type="molecule type" value="Genomic_DNA"/>
</dbReference>
<accession>A0ACC2IP70</accession>
<organism evidence="1 2">
    <name type="scientific">Boeremia exigua</name>
    <dbReference type="NCBI Taxonomy" id="749465"/>
    <lineage>
        <taxon>Eukaryota</taxon>
        <taxon>Fungi</taxon>
        <taxon>Dikarya</taxon>
        <taxon>Ascomycota</taxon>
        <taxon>Pezizomycotina</taxon>
        <taxon>Dothideomycetes</taxon>
        <taxon>Pleosporomycetidae</taxon>
        <taxon>Pleosporales</taxon>
        <taxon>Pleosporineae</taxon>
        <taxon>Didymellaceae</taxon>
        <taxon>Boeremia</taxon>
    </lineage>
</organism>